<evidence type="ECO:0000256" key="8">
    <source>
        <dbReference type="ARBA" id="ARBA00041763"/>
    </source>
</evidence>
<organism evidence="10 11">
    <name type="scientific">Cyclotella cryptica</name>
    <dbReference type="NCBI Taxonomy" id="29204"/>
    <lineage>
        <taxon>Eukaryota</taxon>
        <taxon>Sar</taxon>
        <taxon>Stramenopiles</taxon>
        <taxon>Ochrophyta</taxon>
        <taxon>Bacillariophyta</taxon>
        <taxon>Coscinodiscophyceae</taxon>
        <taxon>Thalassiosirophycidae</taxon>
        <taxon>Stephanodiscales</taxon>
        <taxon>Stephanodiscaceae</taxon>
        <taxon>Cyclotella</taxon>
    </lineage>
</organism>
<dbReference type="CDD" id="cd01286">
    <property type="entry name" value="deoxycytidylate_deaminase"/>
    <property type="match status" value="1"/>
</dbReference>
<dbReference type="SUPFAM" id="SSF53927">
    <property type="entry name" value="Cytidine deaminase-like"/>
    <property type="match status" value="2"/>
</dbReference>
<keyword evidence="6" id="KW-0862">Zinc</keyword>
<dbReference type="AlphaFoldDB" id="A0ABD3QN44"/>
<dbReference type="InterPro" id="IPR016193">
    <property type="entry name" value="Cytidine_deaminase-like"/>
</dbReference>
<dbReference type="FunFam" id="3.40.140.10:FF:000021">
    <property type="entry name" value="Deoxycytidylate deaminase"/>
    <property type="match status" value="1"/>
</dbReference>
<comment type="cofactor">
    <cofactor evidence="1">
        <name>Zn(2+)</name>
        <dbReference type="ChEBI" id="CHEBI:29105"/>
    </cofactor>
</comment>
<dbReference type="PROSITE" id="PS51747">
    <property type="entry name" value="CYT_DCMP_DEAMINASES_2"/>
    <property type="match status" value="2"/>
</dbReference>
<dbReference type="PROSITE" id="PS00903">
    <property type="entry name" value="CYT_DCMP_DEAMINASES_1"/>
    <property type="match status" value="1"/>
</dbReference>
<dbReference type="PANTHER" id="PTHR11086">
    <property type="entry name" value="DEOXYCYTIDYLATE DEAMINASE-RELATED"/>
    <property type="match status" value="1"/>
</dbReference>
<dbReference type="Pfam" id="PF00383">
    <property type="entry name" value="dCMP_cyt_deam_1"/>
    <property type="match status" value="2"/>
</dbReference>
<dbReference type="InterPro" id="IPR002125">
    <property type="entry name" value="CMP_dCMP_dom"/>
</dbReference>
<evidence type="ECO:0000256" key="3">
    <source>
        <dbReference type="ARBA" id="ARBA00022723"/>
    </source>
</evidence>
<accession>A0ABD3QN44</accession>
<dbReference type="Proteomes" id="UP001516023">
    <property type="component" value="Unassembled WGS sequence"/>
</dbReference>
<proteinExistence type="inferred from homology"/>
<keyword evidence="5" id="KW-0378">Hydrolase</keyword>
<comment type="similarity">
    <text evidence="2">Belongs to the cytidine and deoxycytidylate deaminase family.</text>
</comment>
<sequence length="423" mass="47663">MTSLPKNLDTPDPESQRIRQMILKESRGYDINSPENTSKRQNYLSWDDYFLAVAYLSARRSKDPHPSKSSRDGACIVDKMGRIVGIGYDGFPRGCSDDCLPWASAIAENGWNGDSKETLPWLHTKDPFLCHAEINAILNKCSNDVVGGRMFVRNFPSNECAKFIIQSGITEIVYVKDDNEDSDSSRASRILFEVAGVKMTKMKPTVPFINISFGIGASVNKHIEQTNSTTDRHQNEDEMEKYLGLMLREANFNPFKATVKKRADYLSWDDYFMAVAFLSAMRSKDPNTQVGACIVDTEKCIIGIGYNGFPRGCSDEHLPWARSADCDLHKKYPYVVHAEVNAILNKCSANVRGATIYVALFPCNECSKVIIQSGIREVVYLNDFYHDTDACRASRIMFKMAGVKLRQYQPNCGDIFIDFQTET</sequence>
<protein>
    <recommendedName>
        <fullName evidence="8">dCMP deaminase</fullName>
        <ecNumber evidence="7">3.5.4.12</ecNumber>
    </recommendedName>
    <alternativeName>
        <fullName evidence="8">dCMP deaminase</fullName>
    </alternativeName>
</protein>
<name>A0ABD3QN44_9STRA</name>
<dbReference type="GO" id="GO:0009165">
    <property type="term" value="P:nucleotide biosynthetic process"/>
    <property type="evidence" value="ECO:0007669"/>
    <property type="project" value="UniProtKB-KW"/>
</dbReference>
<dbReference type="GO" id="GO:0004132">
    <property type="term" value="F:dCMP deaminase activity"/>
    <property type="evidence" value="ECO:0007669"/>
    <property type="project" value="UniProtKB-EC"/>
</dbReference>
<dbReference type="PANTHER" id="PTHR11086:SF18">
    <property type="entry name" value="DEOXYCYTIDYLATE DEAMINASE"/>
    <property type="match status" value="1"/>
</dbReference>
<evidence type="ECO:0000259" key="9">
    <source>
        <dbReference type="PROSITE" id="PS51747"/>
    </source>
</evidence>
<feature type="domain" description="CMP/dCMP-type deaminase" evidence="9">
    <location>
        <begin position="45"/>
        <end position="191"/>
    </location>
</feature>
<dbReference type="EMBL" id="JABMIG020000027">
    <property type="protein sequence ID" value="KAL3801419.1"/>
    <property type="molecule type" value="Genomic_DNA"/>
</dbReference>
<comment type="caution">
    <text evidence="10">The sequence shown here is derived from an EMBL/GenBank/DDBJ whole genome shotgun (WGS) entry which is preliminary data.</text>
</comment>
<dbReference type="EC" id="3.5.4.12" evidence="7"/>
<feature type="domain" description="CMP/dCMP-type deaminase" evidence="9">
    <location>
        <begin position="267"/>
        <end position="398"/>
    </location>
</feature>
<keyword evidence="3" id="KW-0479">Metal-binding</keyword>
<dbReference type="GO" id="GO:0046872">
    <property type="term" value="F:metal ion binding"/>
    <property type="evidence" value="ECO:0007669"/>
    <property type="project" value="UniProtKB-KW"/>
</dbReference>
<evidence type="ECO:0000256" key="7">
    <source>
        <dbReference type="ARBA" id="ARBA00038938"/>
    </source>
</evidence>
<evidence type="ECO:0000313" key="11">
    <source>
        <dbReference type="Proteomes" id="UP001516023"/>
    </source>
</evidence>
<evidence type="ECO:0000256" key="6">
    <source>
        <dbReference type="ARBA" id="ARBA00022833"/>
    </source>
</evidence>
<evidence type="ECO:0000256" key="1">
    <source>
        <dbReference type="ARBA" id="ARBA00001947"/>
    </source>
</evidence>
<dbReference type="InterPro" id="IPR015517">
    <property type="entry name" value="dCMP_deaminase-rel"/>
</dbReference>
<reference evidence="10 11" key="1">
    <citation type="journal article" date="2020" name="G3 (Bethesda)">
        <title>Improved Reference Genome for Cyclotella cryptica CCMP332, a Model for Cell Wall Morphogenesis, Salinity Adaptation, and Lipid Production in Diatoms (Bacillariophyta).</title>
        <authorList>
            <person name="Roberts W.R."/>
            <person name="Downey K.M."/>
            <person name="Ruck E.C."/>
            <person name="Traller J.C."/>
            <person name="Alverson A.J."/>
        </authorList>
    </citation>
    <scope>NUCLEOTIDE SEQUENCE [LARGE SCALE GENOMIC DNA]</scope>
    <source>
        <strain evidence="10 11">CCMP332</strain>
    </source>
</reference>
<evidence type="ECO:0000256" key="5">
    <source>
        <dbReference type="ARBA" id="ARBA00022801"/>
    </source>
</evidence>
<dbReference type="InterPro" id="IPR016192">
    <property type="entry name" value="APOBEC/CMP_deaminase_Zn-bd"/>
</dbReference>
<gene>
    <name evidence="10" type="ORF">HJC23_007029</name>
</gene>
<evidence type="ECO:0000256" key="4">
    <source>
        <dbReference type="ARBA" id="ARBA00022727"/>
    </source>
</evidence>
<evidence type="ECO:0000256" key="2">
    <source>
        <dbReference type="ARBA" id="ARBA00006576"/>
    </source>
</evidence>
<dbReference type="InterPro" id="IPR035105">
    <property type="entry name" value="Deoxycytidylate_deaminase_dom"/>
</dbReference>
<keyword evidence="11" id="KW-1185">Reference proteome</keyword>
<dbReference type="Gene3D" id="3.40.140.10">
    <property type="entry name" value="Cytidine Deaminase, domain 2"/>
    <property type="match status" value="2"/>
</dbReference>
<evidence type="ECO:0000313" key="10">
    <source>
        <dbReference type="EMBL" id="KAL3801419.1"/>
    </source>
</evidence>
<keyword evidence="4" id="KW-0545">Nucleotide biosynthesis</keyword>